<name>A0ABD1VW51_9LAMI</name>
<organism evidence="3 4">
    <name type="scientific">Abeliophyllum distichum</name>
    <dbReference type="NCBI Taxonomy" id="126358"/>
    <lineage>
        <taxon>Eukaryota</taxon>
        <taxon>Viridiplantae</taxon>
        <taxon>Streptophyta</taxon>
        <taxon>Embryophyta</taxon>
        <taxon>Tracheophyta</taxon>
        <taxon>Spermatophyta</taxon>
        <taxon>Magnoliopsida</taxon>
        <taxon>eudicotyledons</taxon>
        <taxon>Gunneridae</taxon>
        <taxon>Pentapetalae</taxon>
        <taxon>asterids</taxon>
        <taxon>lamiids</taxon>
        <taxon>Lamiales</taxon>
        <taxon>Oleaceae</taxon>
        <taxon>Forsythieae</taxon>
        <taxon>Abeliophyllum</taxon>
    </lineage>
</organism>
<dbReference type="PANTHER" id="PTHR31099:SF28">
    <property type="entry name" value="F5J5.12"/>
    <property type="match status" value="1"/>
</dbReference>
<dbReference type="EMBL" id="JBFOLK010000001">
    <property type="protein sequence ID" value="KAL2541624.1"/>
    <property type="molecule type" value="Genomic_DNA"/>
</dbReference>
<evidence type="ECO:0000259" key="2">
    <source>
        <dbReference type="Pfam" id="PF04195"/>
    </source>
</evidence>
<dbReference type="AlphaFoldDB" id="A0ABD1VW51"/>
<evidence type="ECO:0000313" key="3">
    <source>
        <dbReference type="EMBL" id="KAL2541624.1"/>
    </source>
</evidence>
<feature type="domain" description="Transposase (putative) gypsy type" evidence="2">
    <location>
        <begin position="151"/>
        <end position="189"/>
    </location>
</feature>
<feature type="compositionally biased region" description="Polar residues" evidence="1">
    <location>
        <begin position="1"/>
        <end position="19"/>
    </location>
</feature>
<feature type="region of interest" description="Disordered" evidence="1">
    <location>
        <begin position="1"/>
        <end position="80"/>
    </location>
</feature>
<keyword evidence="4" id="KW-1185">Reference proteome</keyword>
<proteinExistence type="predicted"/>
<dbReference type="PANTHER" id="PTHR31099">
    <property type="entry name" value="OS06G0165300 PROTEIN"/>
    <property type="match status" value="1"/>
</dbReference>
<dbReference type="Pfam" id="PF04195">
    <property type="entry name" value="Transposase_28"/>
    <property type="match status" value="1"/>
</dbReference>
<feature type="compositionally biased region" description="Low complexity" evidence="1">
    <location>
        <begin position="23"/>
        <end position="52"/>
    </location>
</feature>
<accession>A0ABD1VW51</accession>
<comment type="caution">
    <text evidence="3">The sequence shown here is derived from an EMBL/GenBank/DDBJ whole genome shotgun (WGS) entry which is preliminary data.</text>
</comment>
<sequence>MSSGSDDLQNRSNVRTNPSIRGESPLSSSSSEVVWEVNQASPASCSSTPSASGREVSSTVTLKKAGGRKRTDVGVPEMRGSLDKRDAPVARALDEELRRTATEASMARSRITVEELEELRLSYDIPSSVLLRAPDPKERTDDLPEGFVAIYEPAMQQGLRLPMHPFFREVLNDWNLAPCQITPKSWGQVVASYLLWVVAEAGGNLNPRKFESIYRPCRSSGWYNVSPRPGQKWGTATDSPNKVYNWKERFFFVGGDWEFIPEDPLPYVSILCRFGELDCGKPPIPKKNQGELRSKWDKVRALSSEFRSLNNLLKDDNLLASCGLMAFRIKGVLVIRLVYPASVEGSSAQASQKEASGLLQEAQATDHQVSFLLYVLRSMIMFPRARHRPPTFTLTPPLRGTKGRRSLREPKRLLLRRGKPLQPRRGLYVMPIRRGGQRKAVGPRHLWMGNLKRPEILCL</sequence>
<evidence type="ECO:0000256" key="1">
    <source>
        <dbReference type="SAM" id="MobiDB-lite"/>
    </source>
</evidence>
<reference evidence="4" key="1">
    <citation type="submission" date="2024-07" db="EMBL/GenBank/DDBJ databases">
        <title>Two chromosome-level genome assemblies of Korean endemic species Abeliophyllum distichum and Forsythia ovata (Oleaceae).</title>
        <authorList>
            <person name="Jang H."/>
        </authorList>
    </citation>
    <scope>NUCLEOTIDE SEQUENCE [LARGE SCALE GENOMIC DNA]</scope>
</reference>
<dbReference type="InterPro" id="IPR007321">
    <property type="entry name" value="Transposase_28"/>
</dbReference>
<gene>
    <name evidence="3" type="ORF">Adt_02602</name>
</gene>
<protein>
    <recommendedName>
        <fullName evidence="2">Transposase (putative) gypsy type domain-containing protein</fullName>
    </recommendedName>
</protein>
<evidence type="ECO:0000313" key="4">
    <source>
        <dbReference type="Proteomes" id="UP001604336"/>
    </source>
</evidence>
<dbReference type="Proteomes" id="UP001604336">
    <property type="component" value="Unassembled WGS sequence"/>
</dbReference>